<reference evidence="3" key="1">
    <citation type="journal article" date="2019" name="Gigascience">
        <title>De novo genome assembly of the endangered Acer yangbiense, a plant species with extremely small populations endemic to Yunnan Province, China.</title>
        <authorList>
            <person name="Yang J."/>
            <person name="Wariss H.M."/>
            <person name="Tao L."/>
            <person name="Zhang R."/>
            <person name="Yun Q."/>
            <person name="Hollingsworth P."/>
            <person name="Dao Z."/>
            <person name="Luo G."/>
            <person name="Guo H."/>
            <person name="Ma Y."/>
            <person name="Sun W."/>
        </authorList>
    </citation>
    <scope>NUCLEOTIDE SEQUENCE [LARGE SCALE GENOMIC DNA]</scope>
    <source>
        <strain evidence="3">cv. br00</strain>
    </source>
</reference>
<dbReference type="AlphaFoldDB" id="A0A5N5KVY5"/>
<feature type="compositionally biased region" description="Basic and acidic residues" evidence="1">
    <location>
        <begin position="255"/>
        <end position="268"/>
    </location>
</feature>
<name>A0A5N5KVY5_9ROSI</name>
<feature type="compositionally biased region" description="Basic and acidic residues" evidence="1">
    <location>
        <begin position="141"/>
        <end position="165"/>
    </location>
</feature>
<evidence type="ECO:0000313" key="2">
    <source>
        <dbReference type="EMBL" id="KAB5534599.1"/>
    </source>
</evidence>
<evidence type="ECO:0000256" key="1">
    <source>
        <dbReference type="SAM" id="MobiDB-lite"/>
    </source>
</evidence>
<accession>A0A5N5KVY5</accession>
<feature type="compositionally biased region" description="Basic and acidic residues" evidence="1">
    <location>
        <begin position="286"/>
        <end position="310"/>
    </location>
</feature>
<feature type="region of interest" description="Disordered" evidence="1">
    <location>
        <begin position="368"/>
        <end position="531"/>
    </location>
</feature>
<feature type="compositionally biased region" description="Basic residues" evidence="1">
    <location>
        <begin position="8"/>
        <end position="37"/>
    </location>
</feature>
<feature type="compositionally biased region" description="Low complexity" evidence="1">
    <location>
        <begin position="122"/>
        <end position="140"/>
    </location>
</feature>
<dbReference type="EMBL" id="VDCV01000011">
    <property type="protein sequence ID" value="KAB5534599.1"/>
    <property type="molecule type" value="Genomic_DNA"/>
</dbReference>
<feature type="compositionally biased region" description="Low complexity" evidence="1">
    <location>
        <begin position="576"/>
        <end position="586"/>
    </location>
</feature>
<gene>
    <name evidence="2" type="ORF">DKX38_017685</name>
</gene>
<keyword evidence="3" id="KW-1185">Reference proteome</keyword>
<sequence>MGKSSSSVRKKRSKYSSQGRAKKKKDTRRRKSKRLRRHDASCSDDDSRSSLSVSSFDSDDSFRSRRSRSRTKKDVKGTKKRARSSSSEVRKRKASKRNGERKKMHEKKTKKRRKKGRRDSSVRSSSSESWSCSSCQNLSSKSDESEYDRFKAKPERRDDGKRKSENIGGGAKGRRYRSGSCSSWSRHDDSSDFLMSNIMTGENTSRRLRSIIILPGEDSEVRELDKDKHKEEITYDHDDYPYSRSNDSNDGLNNMEERSIENEKREEAAASNSKAIELTESNKFGEGQHTRNKPGYDVDRAGADDTKKENNDVSGVIVNAVNGDDLETVLRQKALENLKSFRIGLGGFQTNAKSAVIQKDKCDGTAQSPFSVMPELGQTKTPKVVGSRMAREDSAHSSLNEKIPDGGICGSESCSAKNNVHPPDQVAIPAREKGSTYASSSKNKPGLITSASRKALSNVTSTLKETPTSQETTQPKLASGTCLGRNATLKETPTSLKETPTSQETNQPKLASGTCLGRSASLKETPASREANQAKMSIGISLGKSVTLKETPLSLEAIQGKLASGSEVCKNAIRGAHTATPPTGTGNDDKANNSSVSDPAEPSSCLRSAAGDINLNESQDGGKEGAQLEQKTMSVMRGGELVQVKYKVYIPKKTPALARRQLKR</sequence>
<feature type="compositionally biased region" description="Polar residues" evidence="1">
    <location>
        <begin position="270"/>
        <end position="282"/>
    </location>
</feature>
<proteinExistence type="predicted"/>
<dbReference type="PANTHER" id="PTHR36808">
    <property type="entry name" value="TRANSCRIPTIONAL REGULATOR ATRX-LIKE PROTEIN"/>
    <property type="match status" value="1"/>
</dbReference>
<organism evidence="2 3">
    <name type="scientific">Salix brachista</name>
    <dbReference type="NCBI Taxonomy" id="2182728"/>
    <lineage>
        <taxon>Eukaryota</taxon>
        <taxon>Viridiplantae</taxon>
        <taxon>Streptophyta</taxon>
        <taxon>Embryophyta</taxon>
        <taxon>Tracheophyta</taxon>
        <taxon>Spermatophyta</taxon>
        <taxon>Magnoliopsida</taxon>
        <taxon>eudicotyledons</taxon>
        <taxon>Gunneridae</taxon>
        <taxon>Pentapetalae</taxon>
        <taxon>rosids</taxon>
        <taxon>fabids</taxon>
        <taxon>Malpighiales</taxon>
        <taxon>Salicaceae</taxon>
        <taxon>Saliceae</taxon>
        <taxon>Salix</taxon>
    </lineage>
</organism>
<evidence type="ECO:0000313" key="3">
    <source>
        <dbReference type="Proteomes" id="UP000326939"/>
    </source>
</evidence>
<feature type="region of interest" description="Disordered" evidence="1">
    <location>
        <begin position="1"/>
        <end position="193"/>
    </location>
</feature>
<feature type="compositionally biased region" description="Polar residues" evidence="1">
    <location>
        <begin position="489"/>
        <end position="509"/>
    </location>
</feature>
<dbReference type="Proteomes" id="UP000326939">
    <property type="component" value="Chromosome 11"/>
</dbReference>
<protein>
    <submittedName>
        <fullName evidence="2">Uncharacterized protein</fullName>
    </submittedName>
</protein>
<comment type="caution">
    <text evidence="2">The sequence shown here is derived from an EMBL/GenBank/DDBJ whole genome shotgun (WGS) entry which is preliminary data.</text>
</comment>
<feature type="region of interest" description="Disordered" evidence="1">
    <location>
        <begin position="218"/>
        <end position="310"/>
    </location>
</feature>
<feature type="compositionally biased region" description="Basic and acidic residues" evidence="1">
    <location>
        <begin position="38"/>
        <end position="48"/>
    </location>
</feature>
<feature type="compositionally biased region" description="Polar residues" evidence="1">
    <location>
        <begin position="436"/>
        <end position="476"/>
    </location>
</feature>
<feature type="compositionally biased region" description="Basic residues" evidence="1">
    <location>
        <begin position="104"/>
        <end position="117"/>
    </location>
</feature>
<dbReference type="PANTHER" id="PTHR36808:SF1">
    <property type="entry name" value="TRANSCRIPTIONAL REGULATOR ATRX-LIKE PROTEIN"/>
    <property type="match status" value="1"/>
</dbReference>
<feature type="compositionally biased region" description="Basic and acidic residues" evidence="1">
    <location>
        <begin position="219"/>
        <end position="241"/>
    </location>
</feature>
<feature type="compositionally biased region" description="Polar residues" evidence="1">
    <location>
        <begin position="243"/>
        <end position="252"/>
    </location>
</feature>
<feature type="region of interest" description="Disordered" evidence="1">
    <location>
        <begin position="576"/>
        <end position="627"/>
    </location>
</feature>